<feature type="region of interest" description="Disordered" evidence="1">
    <location>
        <begin position="56"/>
        <end position="83"/>
    </location>
</feature>
<accession>A0ABX3K2T9</accession>
<feature type="compositionally biased region" description="Low complexity" evidence="1">
    <location>
        <begin position="62"/>
        <end position="75"/>
    </location>
</feature>
<sequence>MRKLYKVVFGTLVVGSSILVGTLWNFQVSGASTTPGTADDPVVTKSYVDQQIQKALNGGGETTTPTNPTTPTTPTQPSQGSDEVKNVALKPGKILIADAGAEFIVRSGNAVIYTEDSNGVADLTDGKDLLNGQAAPKNHLLSFPREGRGIQVKEGQKNGLIVMVRGGYTIK</sequence>
<evidence type="ECO:0000256" key="2">
    <source>
        <dbReference type="SAM" id="Phobius"/>
    </source>
</evidence>
<evidence type="ECO:0000256" key="1">
    <source>
        <dbReference type="SAM" id="MobiDB-lite"/>
    </source>
</evidence>
<keyword evidence="4" id="KW-1185">Reference proteome</keyword>
<protein>
    <submittedName>
        <fullName evidence="3">Uncharacterized protein</fullName>
    </submittedName>
</protein>
<dbReference type="RefSeq" id="WP_077568425.1">
    <property type="nucleotide sequence ID" value="NZ_MRVI01000001.1"/>
</dbReference>
<proteinExistence type="predicted"/>
<gene>
    <name evidence="3" type="ORF">BBD40_19060</name>
</gene>
<reference evidence="3 4" key="1">
    <citation type="submission" date="2016-12" db="EMBL/GenBank/DDBJ databases">
        <title>Genome sequencing and description of Paenibacillus sp. nov. from high altitude lake in the Indian Trans- Himalayas.</title>
        <authorList>
            <person name="Kiran S."/>
            <person name="Swarnkar M.K."/>
            <person name="Rana A."/>
            <person name="Tewari R."/>
            <person name="Gulati A."/>
        </authorList>
    </citation>
    <scope>NUCLEOTIDE SEQUENCE [LARGE SCALE GENOMIC DNA]</scope>
    <source>
        <strain evidence="3 4">IHBB 9951</strain>
    </source>
</reference>
<evidence type="ECO:0000313" key="3">
    <source>
        <dbReference type="EMBL" id="OOC63769.1"/>
    </source>
</evidence>
<name>A0ABX3K2T9_9BACL</name>
<comment type="caution">
    <text evidence="3">The sequence shown here is derived from an EMBL/GenBank/DDBJ whole genome shotgun (WGS) entry which is preliminary data.</text>
</comment>
<dbReference type="EMBL" id="MRVI01000001">
    <property type="protein sequence ID" value="OOC63769.1"/>
    <property type="molecule type" value="Genomic_DNA"/>
</dbReference>
<keyword evidence="2" id="KW-0812">Transmembrane</keyword>
<feature type="transmembrane region" description="Helical" evidence="2">
    <location>
        <begin position="7"/>
        <end position="26"/>
    </location>
</feature>
<keyword evidence="2" id="KW-0472">Membrane</keyword>
<dbReference type="Proteomes" id="UP000189059">
    <property type="component" value="Unassembled WGS sequence"/>
</dbReference>
<evidence type="ECO:0000313" key="4">
    <source>
        <dbReference type="Proteomes" id="UP000189059"/>
    </source>
</evidence>
<organism evidence="3 4">
    <name type="scientific">Paenibacillus ihbetae</name>
    <dbReference type="NCBI Taxonomy" id="1870820"/>
    <lineage>
        <taxon>Bacteria</taxon>
        <taxon>Bacillati</taxon>
        <taxon>Bacillota</taxon>
        <taxon>Bacilli</taxon>
        <taxon>Bacillales</taxon>
        <taxon>Paenibacillaceae</taxon>
        <taxon>Paenibacillus</taxon>
    </lineage>
</organism>
<keyword evidence="2" id="KW-1133">Transmembrane helix</keyword>